<dbReference type="AlphaFoldDB" id="A0A561W3L8"/>
<feature type="transmembrane region" description="Helical" evidence="1">
    <location>
        <begin position="90"/>
        <end position="112"/>
    </location>
</feature>
<keyword evidence="3" id="KW-1185">Reference proteome</keyword>
<keyword evidence="1" id="KW-0812">Transmembrane</keyword>
<keyword evidence="1" id="KW-1133">Transmembrane helix</keyword>
<comment type="caution">
    <text evidence="2">The sequence shown here is derived from an EMBL/GenBank/DDBJ whole genome shotgun (WGS) entry which is preliminary data.</text>
</comment>
<protein>
    <submittedName>
        <fullName evidence="2">Uncharacterized protein</fullName>
    </submittedName>
</protein>
<dbReference type="Proteomes" id="UP000317685">
    <property type="component" value="Unassembled WGS sequence"/>
</dbReference>
<evidence type="ECO:0000313" key="2">
    <source>
        <dbReference type="EMBL" id="TWG18448.1"/>
    </source>
</evidence>
<accession>A0A561W3L8</accession>
<evidence type="ECO:0000313" key="3">
    <source>
        <dbReference type="Proteomes" id="UP000317685"/>
    </source>
</evidence>
<feature type="transmembrane region" description="Helical" evidence="1">
    <location>
        <begin position="60"/>
        <end position="78"/>
    </location>
</feature>
<feature type="transmembrane region" description="Helical" evidence="1">
    <location>
        <begin position="20"/>
        <end position="39"/>
    </location>
</feature>
<sequence>MHLLRGRPSDSLSPMESVDVVLAVACLAANLAMAAVLLYRSRGGTQVPRIFGRSQPLPRLRAAMHLCLGLGLGGGWLVKDLFPPHSTGDTLLFNVVRILLVAAVVTALLSALRHPRSHSDGAAR</sequence>
<reference evidence="2 3" key="1">
    <citation type="submission" date="2019-06" db="EMBL/GenBank/DDBJ databases">
        <title>Sequencing the genomes of 1000 actinobacteria strains.</title>
        <authorList>
            <person name="Klenk H.-P."/>
        </authorList>
    </citation>
    <scope>NUCLEOTIDE SEQUENCE [LARGE SCALE GENOMIC DNA]</scope>
    <source>
        <strain evidence="2 3">DSM 45885</strain>
    </source>
</reference>
<name>A0A561W3L8_9ACTN</name>
<keyword evidence="1" id="KW-0472">Membrane</keyword>
<gene>
    <name evidence="2" type="ORF">FHU34_113794</name>
</gene>
<organism evidence="2 3">
    <name type="scientific">Micromonospora taraxaci</name>
    <dbReference type="NCBI Taxonomy" id="1316803"/>
    <lineage>
        <taxon>Bacteria</taxon>
        <taxon>Bacillati</taxon>
        <taxon>Actinomycetota</taxon>
        <taxon>Actinomycetes</taxon>
        <taxon>Micromonosporales</taxon>
        <taxon>Micromonosporaceae</taxon>
        <taxon>Micromonospora</taxon>
    </lineage>
</organism>
<dbReference type="EMBL" id="VIWZ01000001">
    <property type="protein sequence ID" value="TWG18448.1"/>
    <property type="molecule type" value="Genomic_DNA"/>
</dbReference>
<proteinExistence type="predicted"/>
<evidence type="ECO:0000256" key="1">
    <source>
        <dbReference type="SAM" id="Phobius"/>
    </source>
</evidence>